<comment type="caution">
    <text evidence="3">The sequence shown here is derived from an EMBL/GenBank/DDBJ whole genome shotgun (WGS) entry which is preliminary data.</text>
</comment>
<gene>
    <name evidence="3" type="ORF">E3C22_14480</name>
</gene>
<reference evidence="3 4" key="1">
    <citation type="submission" date="2019-03" db="EMBL/GenBank/DDBJ databases">
        <title>Jiella endophytica sp. nov., a novel endophytic bacterium isolated from root of Ficus microcarpa Linn. f.</title>
        <authorList>
            <person name="Tuo L."/>
        </authorList>
    </citation>
    <scope>NUCLEOTIDE SEQUENCE [LARGE SCALE GENOMIC DNA]</scope>
    <source>
        <strain evidence="3 4">CBS5Q-3</strain>
    </source>
</reference>
<sequence>MSRSAPAAGRAKPPVAAETAMGVGAVVFALLAAIAMASYAYSVVQSSRTVADYILILPTAVLGVAALLLAAVREAVKKGVSFGAISRADRQPVLLLVLTVVYAATVPYAGFDVGTAVFIALALLIQGERRVWLIALAALLGAGLTAWLFHDLLLVRMPVLFL</sequence>
<feature type="transmembrane region" description="Helical" evidence="1">
    <location>
        <begin position="20"/>
        <end position="41"/>
    </location>
</feature>
<keyword evidence="1" id="KW-1133">Transmembrane helix</keyword>
<protein>
    <recommendedName>
        <fullName evidence="2">DUF1468 domain-containing protein</fullName>
    </recommendedName>
</protein>
<feature type="domain" description="DUF1468" evidence="2">
    <location>
        <begin position="24"/>
        <end position="158"/>
    </location>
</feature>
<keyword evidence="1" id="KW-0472">Membrane</keyword>
<proteinExistence type="predicted"/>
<evidence type="ECO:0000259" key="2">
    <source>
        <dbReference type="Pfam" id="PF07331"/>
    </source>
</evidence>
<accession>A0A4Y8RGJ8</accession>
<evidence type="ECO:0000313" key="4">
    <source>
        <dbReference type="Proteomes" id="UP000298179"/>
    </source>
</evidence>
<organism evidence="3 4">
    <name type="scientific">Jiella endophytica</name>
    <dbReference type="NCBI Taxonomy" id="2558362"/>
    <lineage>
        <taxon>Bacteria</taxon>
        <taxon>Pseudomonadati</taxon>
        <taxon>Pseudomonadota</taxon>
        <taxon>Alphaproteobacteria</taxon>
        <taxon>Hyphomicrobiales</taxon>
        <taxon>Aurantimonadaceae</taxon>
        <taxon>Jiella</taxon>
    </lineage>
</organism>
<dbReference type="EMBL" id="SOZD01000004">
    <property type="protein sequence ID" value="TFF21872.1"/>
    <property type="molecule type" value="Genomic_DNA"/>
</dbReference>
<feature type="transmembrane region" description="Helical" evidence="1">
    <location>
        <begin position="131"/>
        <end position="149"/>
    </location>
</feature>
<keyword evidence="4" id="KW-1185">Reference proteome</keyword>
<dbReference type="Proteomes" id="UP000298179">
    <property type="component" value="Unassembled WGS sequence"/>
</dbReference>
<evidence type="ECO:0000313" key="3">
    <source>
        <dbReference type="EMBL" id="TFF21872.1"/>
    </source>
</evidence>
<feature type="transmembrane region" description="Helical" evidence="1">
    <location>
        <begin position="53"/>
        <end position="72"/>
    </location>
</feature>
<dbReference type="RefSeq" id="WP_134762756.1">
    <property type="nucleotide sequence ID" value="NZ_SOZD01000004.1"/>
</dbReference>
<dbReference type="InterPro" id="IPR009936">
    <property type="entry name" value="DUF1468"/>
</dbReference>
<dbReference type="AlphaFoldDB" id="A0A4Y8RGJ8"/>
<dbReference type="Pfam" id="PF07331">
    <property type="entry name" value="TctB"/>
    <property type="match status" value="1"/>
</dbReference>
<feature type="transmembrane region" description="Helical" evidence="1">
    <location>
        <begin position="93"/>
        <end position="125"/>
    </location>
</feature>
<name>A0A4Y8RGJ8_9HYPH</name>
<keyword evidence="1" id="KW-0812">Transmembrane</keyword>
<evidence type="ECO:0000256" key="1">
    <source>
        <dbReference type="SAM" id="Phobius"/>
    </source>
</evidence>